<dbReference type="FunFam" id="1.10.510.10:FF:000021">
    <property type="entry name" value="Serine/threonine protein kinase"/>
    <property type="match status" value="1"/>
</dbReference>
<evidence type="ECO:0000256" key="9">
    <source>
        <dbReference type="SAM" id="MobiDB-lite"/>
    </source>
</evidence>
<sequence length="643" mass="68199">MNSVPSDPFIGRTLDERYLVRSRIARGGMAMVYLGNDLRLQRRVAIKVMHQHLVEDENFTRRFEREARSAAMLGHANVVGVFDQGADGGVPYLVMEYLPGITLRELLKQQRRLTVDQTLEIGEAVLSGLAAAHAAGLVHRDVKPENVLLADDGRIKIGDFGLARAVSANTTTGQALLGTIAYLSPELVTRGIADERSDVYAFGIMTFEMLTGRQPFRGEQAMQIAYQHAHSDVPAPSSLAPETPPELDEFVRWCAERDPSLRPLDAAQALEALRAIRNGGGPGDTRILPRTGAIGTTTPSTTVLSGAEQGALQASTAPSAERPSSAPATAVDRARRAGARRARRGGWLAAALVVLIALAGGVGWWWGQGPGSQVTVPDVAGEELDAATLTLEELSLTVETDKCSSLEVEKGRAVGTEPAAGSRVDRESTVTLCRSTGPAKLDVPTLNGLPLEEAQRAIEEARFRVGEVVEERFDGGERGTVILALGSNGKGLGETYSEQGRIDLIVSAGSVPDVAGQTVEAATESLEAVGLSVDADANVEEHHGEVPEGSVIAMVDPGRELRVGDGVGVRISLGPELFEIPDVAELPLQEAIDTLEQAGFSPSSGVLETFRDFARATGTEPAAGERVPAGTEVVVRARVSLDF</sequence>
<keyword evidence="6" id="KW-0067">ATP-binding</keyword>
<keyword evidence="3" id="KW-0808">Transferase</keyword>
<dbReference type="EC" id="2.7.11.1" evidence="1"/>
<dbReference type="RefSeq" id="WP_208097774.1">
    <property type="nucleotide sequence ID" value="NZ_JAGDYM010000009.1"/>
</dbReference>
<evidence type="ECO:0000256" key="6">
    <source>
        <dbReference type="ARBA" id="ARBA00022840"/>
    </source>
</evidence>
<dbReference type="AlphaFoldDB" id="A0A939S656"/>
<comment type="catalytic activity">
    <reaction evidence="7">
        <text>L-threonyl-[protein] + ATP = O-phospho-L-threonyl-[protein] + ADP + H(+)</text>
        <dbReference type="Rhea" id="RHEA:46608"/>
        <dbReference type="Rhea" id="RHEA-COMP:11060"/>
        <dbReference type="Rhea" id="RHEA-COMP:11605"/>
        <dbReference type="ChEBI" id="CHEBI:15378"/>
        <dbReference type="ChEBI" id="CHEBI:30013"/>
        <dbReference type="ChEBI" id="CHEBI:30616"/>
        <dbReference type="ChEBI" id="CHEBI:61977"/>
        <dbReference type="ChEBI" id="CHEBI:456216"/>
        <dbReference type="EC" id="2.7.11.1"/>
    </reaction>
</comment>
<feature type="compositionally biased region" description="Low complexity" evidence="9">
    <location>
        <begin position="314"/>
        <end position="330"/>
    </location>
</feature>
<evidence type="ECO:0000256" key="10">
    <source>
        <dbReference type="SAM" id="Phobius"/>
    </source>
</evidence>
<dbReference type="Gene3D" id="3.30.200.20">
    <property type="entry name" value="Phosphorylase Kinase, domain 1"/>
    <property type="match status" value="1"/>
</dbReference>
<proteinExistence type="predicted"/>
<dbReference type="CDD" id="cd14014">
    <property type="entry name" value="STKc_PknB_like"/>
    <property type="match status" value="1"/>
</dbReference>
<dbReference type="Pfam" id="PF00069">
    <property type="entry name" value="Pkinase"/>
    <property type="match status" value="1"/>
</dbReference>
<comment type="catalytic activity">
    <reaction evidence="8">
        <text>L-seryl-[protein] + ATP = O-phospho-L-seryl-[protein] + ADP + H(+)</text>
        <dbReference type="Rhea" id="RHEA:17989"/>
        <dbReference type="Rhea" id="RHEA-COMP:9863"/>
        <dbReference type="Rhea" id="RHEA-COMP:11604"/>
        <dbReference type="ChEBI" id="CHEBI:15378"/>
        <dbReference type="ChEBI" id="CHEBI:29999"/>
        <dbReference type="ChEBI" id="CHEBI:30616"/>
        <dbReference type="ChEBI" id="CHEBI:83421"/>
        <dbReference type="ChEBI" id="CHEBI:456216"/>
        <dbReference type="EC" id="2.7.11.1"/>
    </reaction>
</comment>
<evidence type="ECO:0000256" key="5">
    <source>
        <dbReference type="ARBA" id="ARBA00022777"/>
    </source>
</evidence>
<dbReference type="PANTHER" id="PTHR43289:SF34">
    <property type="entry name" value="SERINE_THREONINE-PROTEIN KINASE YBDM-RELATED"/>
    <property type="match status" value="1"/>
</dbReference>
<dbReference type="PANTHER" id="PTHR43289">
    <property type="entry name" value="MITOGEN-ACTIVATED PROTEIN KINASE KINASE KINASE 20-RELATED"/>
    <property type="match status" value="1"/>
</dbReference>
<dbReference type="Proteomes" id="UP000664382">
    <property type="component" value="Unassembled WGS sequence"/>
</dbReference>
<dbReference type="Gene3D" id="3.30.10.20">
    <property type="match status" value="4"/>
</dbReference>
<feature type="compositionally biased region" description="Low complexity" evidence="9">
    <location>
        <begin position="291"/>
        <end position="302"/>
    </location>
</feature>
<keyword evidence="10" id="KW-1133">Transmembrane helix</keyword>
<feature type="domain" description="PASTA" evidence="12">
    <location>
        <begin position="371"/>
        <end position="436"/>
    </location>
</feature>
<comment type="caution">
    <text evidence="13">The sequence shown here is derived from an EMBL/GenBank/DDBJ whole genome shotgun (WGS) entry which is preliminary data.</text>
</comment>
<evidence type="ECO:0000256" key="1">
    <source>
        <dbReference type="ARBA" id="ARBA00012513"/>
    </source>
</evidence>
<keyword evidence="10" id="KW-0472">Membrane</keyword>
<evidence type="ECO:0000256" key="8">
    <source>
        <dbReference type="ARBA" id="ARBA00048679"/>
    </source>
</evidence>
<keyword evidence="4" id="KW-0547">Nucleotide-binding</keyword>
<dbReference type="InterPro" id="IPR000719">
    <property type="entry name" value="Prot_kinase_dom"/>
</dbReference>
<dbReference type="PROSITE" id="PS51178">
    <property type="entry name" value="PASTA"/>
    <property type="match status" value="2"/>
</dbReference>
<evidence type="ECO:0000256" key="3">
    <source>
        <dbReference type="ARBA" id="ARBA00022679"/>
    </source>
</evidence>
<evidence type="ECO:0000259" key="12">
    <source>
        <dbReference type="PROSITE" id="PS51178"/>
    </source>
</evidence>
<evidence type="ECO:0000313" key="13">
    <source>
        <dbReference type="EMBL" id="MBO1902019.1"/>
    </source>
</evidence>
<reference evidence="13" key="1">
    <citation type="submission" date="2021-03" db="EMBL/GenBank/DDBJ databases">
        <title>Leucobacter chromiisoli sp. nov., isolated from chromium-containing soil of chemical plant.</title>
        <authorList>
            <person name="Xu Z."/>
        </authorList>
    </citation>
    <scope>NUCLEOTIDE SEQUENCE</scope>
    <source>
        <strain evidence="13">S27</strain>
    </source>
</reference>
<evidence type="ECO:0000256" key="2">
    <source>
        <dbReference type="ARBA" id="ARBA00022527"/>
    </source>
</evidence>
<evidence type="ECO:0000259" key="11">
    <source>
        <dbReference type="PROSITE" id="PS50011"/>
    </source>
</evidence>
<dbReference type="GO" id="GO:0005524">
    <property type="term" value="F:ATP binding"/>
    <property type="evidence" value="ECO:0007669"/>
    <property type="project" value="UniProtKB-KW"/>
</dbReference>
<dbReference type="Pfam" id="PF03793">
    <property type="entry name" value="PASTA"/>
    <property type="match status" value="3"/>
</dbReference>
<dbReference type="InterPro" id="IPR005543">
    <property type="entry name" value="PASTA_dom"/>
</dbReference>
<dbReference type="GO" id="GO:0045717">
    <property type="term" value="P:negative regulation of fatty acid biosynthetic process"/>
    <property type="evidence" value="ECO:0007669"/>
    <property type="project" value="UniProtKB-ARBA"/>
</dbReference>
<dbReference type="PROSITE" id="PS00108">
    <property type="entry name" value="PROTEIN_KINASE_ST"/>
    <property type="match status" value="1"/>
</dbReference>
<evidence type="ECO:0000256" key="7">
    <source>
        <dbReference type="ARBA" id="ARBA00047899"/>
    </source>
</evidence>
<dbReference type="FunFam" id="3.30.200.20:FF:000035">
    <property type="entry name" value="Serine/threonine protein kinase Stk1"/>
    <property type="match status" value="1"/>
</dbReference>
<dbReference type="CDD" id="cd06577">
    <property type="entry name" value="PASTA_pknB"/>
    <property type="match status" value="4"/>
</dbReference>
<keyword evidence="2" id="KW-0723">Serine/threonine-protein kinase</keyword>
<feature type="domain" description="PASTA" evidence="12">
    <location>
        <begin position="574"/>
        <end position="639"/>
    </location>
</feature>
<organism evidence="13 14">
    <name type="scientific">Leucobacter weissii</name>
    <dbReference type="NCBI Taxonomy" id="1983706"/>
    <lineage>
        <taxon>Bacteria</taxon>
        <taxon>Bacillati</taxon>
        <taxon>Actinomycetota</taxon>
        <taxon>Actinomycetes</taxon>
        <taxon>Micrococcales</taxon>
        <taxon>Microbacteriaceae</taxon>
        <taxon>Leucobacter</taxon>
    </lineage>
</organism>
<dbReference type="GO" id="GO:0004674">
    <property type="term" value="F:protein serine/threonine kinase activity"/>
    <property type="evidence" value="ECO:0007669"/>
    <property type="project" value="UniProtKB-KW"/>
</dbReference>
<evidence type="ECO:0000313" key="14">
    <source>
        <dbReference type="Proteomes" id="UP000664382"/>
    </source>
</evidence>
<dbReference type="InterPro" id="IPR008271">
    <property type="entry name" value="Ser/Thr_kinase_AS"/>
</dbReference>
<evidence type="ECO:0000256" key="4">
    <source>
        <dbReference type="ARBA" id="ARBA00022741"/>
    </source>
</evidence>
<dbReference type="SUPFAM" id="SSF56112">
    <property type="entry name" value="Protein kinase-like (PK-like)"/>
    <property type="match status" value="1"/>
</dbReference>
<feature type="domain" description="Protein kinase" evidence="11">
    <location>
        <begin position="18"/>
        <end position="276"/>
    </location>
</feature>
<keyword evidence="5 13" id="KW-0418">Kinase</keyword>
<keyword evidence="10" id="KW-0812">Transmembrane</keyword>
<feature type="transmembrane region" description="Helical" evidence="10">
    <location>
        <begin position="345"/>
        <end position="366"/>
    </location>
</feature>
<name>A0A939S656_9MICO</name>
<feature type="region of interest" description="Disordered" evidence="9">
    <location>
        <begin position="281"/>
        <end position="333"/>
    </location>
</feature>
<gene>
    <name evidence="13" type="primary">pknB</name>
    <name evidence="13" type="ORF">J4H92_08665</name>
</gene>
<dbReference type="Gene3D" id="1.10.510.10">
    <property type="entry name" value="Transferase(Phosphotransferase) domain 1"/>
    <property type="match status" value="1"/>
</dbReference>
<dbReference type="PROSITE" id="PS50011">
    <property type="entry name" value="PROTEIN_KINASE_DOM"/>
    <property type="match status" value="1"/>
</dbReference>
<dbReference type="SMART" id="SM00220">
    <property type="entry name" value="S_TKc"/>
    <property type="match status" value="1"/>
</dbReference>
<dbReference type="SMART" id="SM00740">
    <property type="entry name" value="PASTA"/>
    <property type="match status" value="3"/>
</dbReference>
<keyword evidence="14" id="KW-1185">Reference proteome</keyword>
<dbReference type="NCBIfam" id="NF033483">
    <property type="entry name" value="PknB_PASTA_kin"/>
    <property type="match status" value="1"/>
</dbReference>
<dbReference type="InterPro" id="IPR011009">
    <property type="entry name" value="Kinase-like_dom_sf"/>
</dbReference>
<accession>A0A939S656</accession>
<protein>
    <recommendedName>
        <fullName evidence="1">non-specific serine/threonine protein kinase</fullName>
        <ecNumber evidence="1">2.7.11.1</ecNumber>
    </recommendedName>
</protein>
<dbReference type="EMBL" id="JAGDYM010000009">
    <property type="protein sequence ID" value="MBO1902019.1"/>
    <property type="molecule type" value="Genomic_DNA"/>
</dbReference>